<reference evidence="10 11" key="1">
    <citation type="submission" date="2020-08" db="EMBL/GenBank/DDBJ databases">
        <title>Genomic Encyclopedia of Type Strains, Phase IV (KMG-IV): sequencing the most valuable type-strain genomes for metagenomic binning, comparative biology and taxonomic classification.</title>
        <authorList>
            <person name="Goeker M."/>
        </authorList>
    </citation>
    <scope>NUCLEOTIDE SEQUENCE [LARGE SCALE GENOMIC DNA]</scope>
    <source>
        <strain evidence="10 11">DSM 27163</strain>
    </source>
</reference>
<accession>A0A7W9B6U6</accession>
<dbReference type="GO" id="GO:0008270">
    <property type="term" value="F:zinc ion binding"/>
    <property type="evidence" value="ECO:0007669"/>
    <property type="project" value="InterPro"/>
</dbReference>
<feature type="compositionally biased region" description="Basic and acidic residues" evidence="7">
    <location>
        <begin position="309"/>
        <end position="322"/>
    </location>
</feature>
<dbReference type="Proteomes" id="UP000537161">
    <property type="component" value="Unassembled WGS sequence"/>
</dbReference>
<feature type="domain" description="DUF7146" evidence="9">
    <location>
        <begin position="100"/>
        <end position="198"/>
    </location>
</feature>
<dbReference type="GO" id="GO:0000428">
    <property type="term" value="C:DNA-directed RNA polymerase complex"/>
    <property type="evidence" value="ECO:0007669"/>
    <property type="project" value="UniProtKB-KW"/>
</dbReference>
<dbReference type="InterPro" id="IPR034154">
    <property type="entry name" value="TOPRIM_DnaG/twinkle"/>
</dbReference>
<evidence type="ECO:0000256" key="4">
    <source>
        <dbReference type="ARBA" id="ARBA00022695"/>
    </source>
</evidence>
<evidence type="ECO:0000256" key="3">
    <source>
        <dbReference type="ARBA" id="ARBA00022679"/>
    </source>
</evidence>
<keyword evidence="5" id="KW-0235">DNA replication</keyword>
<dbReference type="GO" id="GO:0006269">
    <property type="term" value="P:DNA replication, synthesis of primer"/>
    <property type="evidence" value="ECO:0007669"/>
    <property type="project" value="UniProtKB-KW"/>
</dbReference>
<evidence type="ECO:0008006" key="12">
    <source>
        <dbReference type="Google" id="ProtNLM"/>
    </source>
</evidence>
<sequence length="322" mass="35132">MSFPLQINRNLSLGAAGADLVRQLGGVWHGASGMCRCPAHDDRSPSLSVRVGHTSLLFKCFAGCETLDVLRAIRRFSPAALEAVGTGEPVNTDLDDWLHGRARDLWSNGRPLNGTLAERYLRNRGIDIIPPGLRFCSRTPLGRGASATFRPALLAAVTDDSGLLAVQRTFLDEHARRARDLDNPRRMLARPKAGAVRLAAATDELGIAEGIETAISALILLGIPIWAALGNERFPHLAIPRSVRRLVLLPDNDPAGHLALSRAHEALAGDGRLIETIWPWRSLNDWNDVLRLEGRETGFRCSEQSDGQADPHQEHHHADPTS</sequence>
<organism evidence="10 11">
    <name type="scientific">Sphingopyxis panaciterrulae</name>
    <dbReference type="NCBI Taxonomy" id="462372"/>
    <lineage>
        <taxon>Bacteria</taxon>
        <taxon>Pseudomonadati</taxon>
        <taxon>Pseudomonadota</taxon>
        <taxon>Alphaproteobacteria</taxon>
        <taxon>Sphingomonadales</taxon>
        <taxon>Sphingomonadaceae</taxon>
        <taxon>Sphingopyxis</taxon>
    </lineage>
</organism>
<evidence type="ECO:0000259" key="9">
    <source>
        <dbReference type="Pfam" id="PF23639"/>
    </source>
</evidence>
<dbReference type="InterPro" id="IPR036977">
    <property type="entry name" value="DNA_primase_Znf_CHC2"/>
</dbReference>
<feature type="region of interest" description="Disordered" evidence="7">
    <location>
        <begin position="300"/>
        <end position="322"/>
    </location>
</feature>
<keyword evidence="4" id="KW-0548">Nucleotidyltransferase</keyword>
<dbReference type="CDD" id="cd01029">
    <property type="entry name" value="TOPRIM_primases"/>
    <property type="match status" value="1"/>
</dbReference>
<dbReference type="Pfam" id="PF23639">
    <property type="entry name" value="DUF7146"/>
    <property type="match status" value="1"/>
</dbReference>
<evidence type="ECO:0000256" key="6">
    <source>
        <dbReference type="ARBA" id="ARBA00023163"/>
    </source>
</evidence>
<dbReference type="Pfam" id="PF13362">
    <property type="entry name" value="Toprim_3"/>
    <property type="match status" value="1"/>
</dbReference>
<dbReference type="GO" id="GO:1990077">
    <property type="term" value="C:primosome complex"/>
    <property type="evidence" value="ECO:0007669"/>
    <property type="project" value="UniProtKB-KW"/>
</dbReference>
<dbReference type="AlphaFoldDB" id="A0A7W9B6U6"/>
<protein>
    <recommendedName>
        <fullName evidence="12">Toprim domain-containing protein</fullName>
    </recommendedName>
</protein>
<dbReference type="InterPro" id="IPR055570">
    <property type="entry name" value="DUF7146"/>
</dbReference>
<keyword evidence="11" id="KW-1185">Reference proteome</keyword>
<keyword evidence="6" id="KW-0804">Transcription</keyword>
<dbReference type="RefSeq" id="WP_184099085.1">
    <property type="nucleotide sequence ID" value="NZ_JACIJH010000009.1"/>
</dbReference>
<evidence type="ECO:0000256" key="7">
    <source>
        <dbReference type="SAM" id="MobiDB-lite"/>
    </source>
</evidence>
<dbReference type="Gene3D" id="3.90.580.10">
    <property type="entry name" value="Zinc finger, CHC2-type domain"/>
    <property type="match status" value="1"/>
</dbReference>
<gene>
    <name evidence="10" type="ORF">FHR21_002684</name>
</gene>
<evidence type="ECO:0000256" key="2">
    <source>
        <dbReference type="ARBA" id="ARBA00022515"/>
    </source>
</evidence>
<evidence type="ECO:0000256" key="1">
    <source>
        <dbReference type="ARBA" id="ARBA00022478"/>
    </source>
</evidence>
<keyword evidence="2" id="KW-0639">Primosome</keyword>
<keyword evidence="1" id="KW-0240">DNA-directed RNA polymerase</keyword>
<feature type="domain" description="Toprim" evidence="8">
    <location>
        <begin position="205"/>
        <end position="296"/>
    </location>
</feature>
<evidence type="ECO:0000313" key="11">
    <source>
        <dbReference type="Proteomes" id="UP000537161"/>
    </source>
</evidence>
<keyword evidence="3" id="KW-0808">Transferase</keyword>
<name>A0A7W9B6U6_9SPHN</name>
<evidence type="ECO:0000313" key="10">
    <source>
        <dbReference type="EMBL" id="MBB5707318.1"/>
    </source>
</evidence>
<dbReference type="GO" id="GO:0016779">
    <property type="term" value="F:nucleotidyltransferase activity"/>
    <property type="evidence" value="ECO:0007669"/>
    <property type="project" value="UniProtKB-KW"/>
</dbReference>
<dbReference type="InterPro" id="IPR006171">
    <property type="entry name" value="TOPRIM_dom"/>
</dbReference>
<evidence type="ECO:0000256" key="5">
    <source>
        <dbReference type="ARBA" id="ARBA00022705"/>
    </source>
</evidence>
<dbReference type="EMBL" id="JACIJH010000009">
    <property type="protein sequence ID" value="MBB5707318.1"/>
    <property type="molecule type" value="Genomic_DNA"/>
</dbReference>
<proteinExistence type="predicted"/>
<dbReference type="GO" id="GO:0003677">
    <property type="term" value="F:DNA binding"/>
    <property type="evidence" value="ECO:0007669"/>
    <property type="project" value="InterPro"/>
</dbReference>
<comment type="caution">
    <text evidence="10">The sequence shown here is derived from an EMBL/GenBank/DDBJ whole genome shotgun (WGS) entry which is preliminary data.</text>
</comment>
<evidence type="ECO:0000259" key="8">
    <source>
        <dbReference type="Pfam" id="PF13362"/>
    </source>
</evidence>